<gene>
    <name evidence="2" type="ORF">P154DRAFT_573836</name>
</gene>
<feature type="region of interest" description="Disordered" evidence="1">
    <location>
        <begin position="269"/>
        <end position="308"/>
    </location>
</feature>
<feature type="region of interest" description="Disordered" evidence="1">
    <location>
        <begin position="207"/>
        <end position="229"/>
    </location>
</feature>
<accession>A0A6A5WP23</accession>
<dbReference type="AlphaFoldDB" id="A0A6A5WP23"/>
<evidence type="ECO:0000313" key="3">
    <source>
        <dbReference type="Proteomes" id="UP000799779"/>
    </source>
</evidence>
<organism evidence="2 3">
    <name type="scientific">Amniculicola lignicola CBS 123094</name>
    <dbReference type="NCBI Taxonomy" id="1392246"/>
    <lineage>
        <taxon>Eukaryota</taxon>
        <taxon>Fungi</taxon>
        <taxon>Dikarya</taxon>
        <taxon>Ascomycota</taxon>
        <taxon>Pezizomycotina</taxon>
        <taxon>Dothideomycetes</taxon>
        <taxon>Pleosporomycetidae</taxon>
        <taxon>Pleosporales</taxon>
        <taxon>Amniculicolaceae</taxon>
        <taxon>Amniculicola</taxon>
    </lineage>
</organism>
<keyword evidence="3" id="KW-1185">Reference proteome</keyword>
<sequence length="308" mass="34642">MASNTRSYYIHNSTYDSSSYAAIAHRSDYSTMRSSTHRAESYRLSIYESEHFEGTRATIGDFRGCDTRAAYGVLRPQDHDKKASTHIGHMGGHEECMSAGRYQGSNGHEIIHPRYQIGEAYRYSHAQYDGEVETGKWCLRGGYRSVGDNYDQGGYRVQESSGYHRCRGGYTSDITYTAYRDCEENNGSYESESYGSTTDYYQDEYDQGNYRTQGSYGYHNSQKGESQGCDSYGSMGDYYQDKYNQELPRGSEEGDGCWYFGETDSSGMYCGEGSDGEHGGDECGGGYPSDESLHGSFDQSYDYEDSDT</sequence>
<feature type="compositionally biased region" description="Polar residues" evidence="1">
    <location>
        <begin position="209"/>
        <end position="229"/>
    </location>
</feature>
<evidence type="ECO:0000256" key="1">
    <source>
        <dbReference type="SAM" id="MobiDB-lite"/>
    </source>
</evidence>
<dbReference type="EMBL" id="ML977576">
    <property type="protein sequence ID" value="KAF2002634.1"/>
    <property type="molecule type" value="Genomic_DNA"/>
</dbReference>
<name>A0A6A5WP23_9PLEO</name>
<reference evidence="2" key="1">
    <citation type="journal article" date="2020" name="Stud. Mycol.">
        <title>101 Dothideomycetes genomes: a test case for predicting lifestyles and emergence of pathogens.</title>
        <authorList>
            <person name="Haridas S."/>
            <person name="Albert R."/>
            <person name="Binder M."/>
            <person name="Bloem J."/>
            <person name="Labutti K."/>
            <person name="Salamov A."/>
            <person name="Andreopoulos B."/>
            <person name="Baker S."/>
            <person name="Barry K."/>
            <person name="Bills G."/>
            <person name="Bluhm B."/>
            <person name="Cannon C."/>
            <person name="Castanera R."/>
            <person name="Culley D."/>
            <person name="Daum C."/>
            <person name="Ezra D."/>
            <person name="Gonzalez J."/>
            <person name="Henrissat B."/>
            <person name="Kuo A."/>
            <person name="Liang C."/>
            <person name="Lipzen A."/>
            <person name="Lutzoni F."/>
            <person name="Magnuson J."/>
            <person name="Mondo S."/>
            <person name="Nolan M."/>
            <person name="Ohm R."/>
            <person name="Pangilinan J."/>
            <person name="Park H.-J."/>
            <person name="Ramirez L."/>
            <person name="Alfaro M."/>
            <person name="Sun H."/>
            <person name="Tritt A."/>
            <person name="Yoshinaga Y."/>
            <person name="Zwiers L.-H."/>
            <person name="Turgeon B."/>
            <person name="Goodwin S."/>
            <person name="Spatafora J."/>
            <person name="Crous P."/>
            <person name="Grigoriev I."/>
        </authorList>
    </citation>
    <scope>NUCLEOTIDE SEQUENCE</scope>
    <source>
        <strain evidence="2">CBS 123094</strain>
    </source>
</reference>
<dbReference type="Proteomes" id="UP000799779">
    <property type="component" value="Unassembled WGS sequence"/>
</dbReference>
<proteinExistence type="predicted"/>
<evidence type="ECO:0000313" key="2">
    <source>
        <dbReference type="EMBL" id="KAF2002634.1"/>
    </source>
</evidence>
<protein>
    <submittedName>
        <fullName evidence="2">Uncharacterized protein</fullName>
    </submittedName>
</protein>